<feature type="chain" id="PRO_5008400454" description="Thiamin pyrophosphokinase thiamin-binding domain-containing protein" evidence="5">
    <location>
        <begin position="27"/>
        <end position="297"/>
    </location>
</feature>
<dbReference type="GO" id="GO:0016301">
    <property type="term" value="F:kinase activity"/>
    <property type="evidence" value="ECO:0007669"/>
    <property type="project" value="UniProtKB-KW"/>
</dbReference>
<dbReference type="PANTHER" id="PTHR13622">
    <property type="entry name" value="THIAMIN PYROPHOSPHOKINASE"/>
    <property type="match status" value="1"/>
</dbReference>
<dbReference type="NCBIfam" id="TIGR01378">
    <property type="entry name" value="thi_PPkinase"/>
    <property type="match status" value="1"/>
</dbReference>
<evidence type="ECO:0000313" key="8">
    <source>
        <dbReference type="Proteomes" id="UP000091820"/>
    </source>
</evidence>
<feature type="domain" description="Thiamin pyrophosphokinase thiamin-binding" evidence="6">
    <location>
        <begin position="217"/>
        <end position="284"/>
    </location>
</feature>
<evidence type="ECO:0000256" key="3">
    <source>
        <dbReference type="ARBA" id="ARBA00022777"/>
    </source>
</evidence>
<dbReference type="CDD" id="cd07995">
    <property type="entry name" value="TPK"/>
    <property type="match status" value="1"/>
</dbReference>
<dbReference type="InterPro" id="IPR036759">
    <property type="entry name" value="TPK_catalytic_sf"/>
</dbReference>
<dbReference type="GO" id="GO:0009229">
    <property type="term" value="P:thiamine diphosphate biosynthetic process"/>
    <property type="evidence" value="ECO:0007669"/>
    <property type="project" value="InterPro"/>
</dbReference>
<accession>A0A1A9WJK7</accession>
<feature type="signal peptide" evidence="5">
    <location>
        <begin position="1"/>
        <end position="26"/>
    </location>
</feature>
<dbReference type="InterPro" id="IPR007373">
    <property type="entry name" value="Thiamin_PyroPKinase_B1-bd"/>
</dbReference>
<keyword evidence="1" id="KW-0808">Transferase</keyword>
<dbReference type="Pfam" id="PF04265">
    <property type="entry name" value="TPK_B1_binding"/>
    <property type="match status" value="1"/>
</dbReference>
<dbReference type="Gene3D" id="2.60.120.320">
    <property type="entry name" value="Thiamin pyrophosphokinase, thiamin-binding domain"/>
    <property type="match status" value="1"/>
</dbReference>
<keyword evidence="5" id="KW-0732">Signal</keyword>
<evidence type="ECO:0000256" key="2">
    <source>
        <dbReference type="ARBA" id="ARBA00022741"/>
    </source>
</evidence>
<dbReference type="GO" id="GO:0004788">
    <property type="term" value="F:thiamine diphosphokinase activity"/>
    <property type="evidence" value="ECO:0007669"/>
    <property type="project" value="InterPro"/>
</dbReference>
<organism evidence="7 8">
    <name type="scientific">Glossina brevipalpis</name>
    <dbReference type="NCBI Taxonomy" id="37001"/>
    <lineage>
        <taxon>Eukaryota</taxon>
        <taxon>Metazoa</taxon>
        <taxon>Ecdysozoa</taxon>
        <taxon>Arthropoda</taxon>
        <taxon>Hexapoda</taxon>
        <taxon>Insecta</taxon>
        <taxon>Pterygota</taxon>
        <taxon>Neoptera</taxon>
        <taxon>Endopterygota</taxon>
        <taxon>Diptera</taxon>
        <taxon>Brachycera</taxon>
        <taxon>Muscomorpha</taxon>
        <taxon>Hippoboscoidea</taxon>
        <taxon>Glossinidae</taxon>
        <taxon>Glossina</taxon>
    </lineage>
</organism>
<dbReference type="AlphaFoldDB" id="A0A1A9WJK7"/>
<dbReference type="Gene3D" id="3.40.50.10240">
    <property type="entry name" value="Thiamin pyrophosphokinase, catalytic domain"/>
    <property type="match status" value="1"/>
</dbReference>
<dbReference type="GO" id="GO:0005524">
    <property type="term" value="F:ATP binding"/>
    <property type="evidence" value="ECO:0007669"/>
    <property type="project" value="UniProtKB-KW"/>
</dbReference>
<name>A0A1A9WJK7_9MUSC</name>
<dbReference type="SMART" id="SM00983">
    <property type="entry name" value="TPK_B1_binding"/>
    <property type="match status" value="1"/>
</dbReference>
<evidence type="ECO:0000256" key="1">
    <source>
        <dbReference type="ARBA" id="ARBA00022679"/>
    </source>
</evidence>
<dbReference type="PANTHER" id="PTHR13622:SF8">
    <property type="entry name" value="THIAMIN PYROPHOSPHOKINASE 1"/>
    <property type="match status" value="1"/>
</dbReference>
<dbReference type="STRING" id="37001.A0A1A9WJK7"/>
<dbReference type="Pfam" id="PF04263">
    <property type="entry name" value="TPK_catalytic"/>
    <property type="match status" value="1"/>
</dbReference>
<dbReference type="SUPFAM" id="SSF63999">
    <property type="entry name" value="Thiamin pyrophosphokinase, catalytic domain"/>
    <property type="match status" value="1"/>
</dbReference>
<evidence type="ECO:0000313" key="7">
    <source>
        <dbReference type="EnsemblMetazoa" id="GBRI022093-PA"/>
    </source>
</evidence>
<keyword evidence="2" id="KW-0547">Nucleotide-binding</keyword>
<sequence>MKSFKQRKQLLIKKPLLLLWLIQPSAHIVGMDKLFTTLGEGTRRNCYEWETQRLIGLKSMDTKYACLVLNREIRAPQNVVKELWQNANIRCTVDGGTNRWRQFLKGLNECETPLRPPDFITGDFDSMSEESRAYFCNEVTKFIHTPDQNATDFTKALDIVRPLLLAQNSRDIIVFHDTSGRFDQIMGNINALYKKQNAMLNLYLLSGSSLTWLLRPGKHSIFIPQDLVKEQRWCSLIPMGGEVTISTTGLKWNIENGTLSFGGLVSTSNTYSSCTVTVETNGTLVWSMGIFSFSDDD</sequence>
<reference evidence="8" key="1">
    <citation type="submission" date="2014-03" db="EMBL/GenBank/DDBJ databases">
        <authorList>
            <person name="Aksoy S."/>
            <person name="Warren W."/>
            <person name="Wilson R.K."/>
        </authorList>
    </citation>
    <scope>NUCLEOTIDE SEQUENCE [LARGE SCALE GENOMIC DNA]</scope>
    <source>
        <strain evidence="8">IAEA</strain>
    </source>
</reference>
<dbReference type="VEuPathDB" id="VectorBase:GBRI022093"/>
<dbReference type="InterPro" id="IPR007371">
    <property type="entry name" value="TPK_catalytic"/>
</dbReference>
<dbReference type="InterPro" id="IPR036371">
    <property type="entry name" value="TPK_B1-bd_sf"/>
</dbReference>
<protein>
    <recommendedName>
        <fullName evidence="6">Thiamin pyrophosphokinase thiamin-binding domain-containing protein</fullName>
    </recommendedName>
</protein>
<proteinExistence type="predicted"/>
<dbReference type="FunFam" id="2.60.120.320:FF:000001">
    <property type="entry name" value="Thiamine pyrophosphokinase"/>
    <property type="match status" value="1"/>
</dbReference>
<dbReference type="SUPFAM" id="SSF63862">
    <property type="entry name" value="Thiamin pyrophosphokinase, substrate-binding domain"/>
    <property type="match status" value="1"/>
</dbReference>
<keyword evidence="4" id="KW-0067">ATP-binding</keyword>
<dbReference type="GO" id="GO:0006772">
    <property type="term" value="P:thiamine metabolic process"/>
    <property type="evidence" value="ECO:0007669"/>
    <property type="project" value="InterPro"/>
</dbReference>
<dbReference type="EnsemblMetazoa" id="GBRI022093-RA">
    <property type="protein sequence ID" value="GBRI022093-PA"/>
    <property type="gene ID" value="GBRI022093"/>
</dbReference>
<evidence type="ECO:0000256" key="5">
    <source>
        <dbReference type="SAM" id="SignalP"/>
    </source>
</evidence>
<evidence type="ECO:0000259" key="6">
    <source>
        <dbReference type="SMART" id="SM00983"/>
    </source>
</evidence>
<keyword evidence="8" id="KW-1185">Reference proteome</keyword>
<reference evidence="7" key="2">
    <citation type="submission" date="2020-05" db="UniProtKB">
        <authorList>
            <consortium name="EnsemblMetazoa"/>
        </authorList>
    </citation>
    <scope>IDENTIFICATION</scope>
    <source>
        <strain evidence="7">IAEA</strain>
    </source>
</reference>
<dbReference type="Proteomes" id="UP000091820">
    <property type="component" value="Unassembled WGS sequence"/>
</dbReference>
<keyword evidence="3" id="KW-0418">Kinase</keyword>
<dbReference type="InterPro" id="IPR006282">
    <property type="entry name" value="Thi_PPkinase"/>
</dbReference>
<evidence type="ECO:0000256" key="4">
    <source>
        <dbReference type="ARBA" id="ARBA00022840"/>
    </source>
</evidence>
<dbReference type="GO" id="GO:0030975">
    <property type="term" value="F:thiamine binding"/>
    <property type="evidence" value="ECO:0007669"/>
    <property type="project" value="InterPro"/>
</dbReference>